<protein>
    <submittedName>
        <fullName evidence="2">Uncharacterized protein</fullName>
    </submittedName>
</protein>
<gene>
    <name evidence="2" type="ORF">BU23DRAFT_575612</name>
</gene>
<sequence length="241" mass="26083">MASQPAPWSEEEFWRQASNPNEESIESWLESIQDCNIMSNPDGLPHTPGPYSTSGHKPDENNLKGFIPAFFAAHRLYNSHHVQEAVIKSSHWTEPSTPVPLPPVAPSRVAPVGRLDLEKESSDWSPGDGSDEETGVRTPGSPGTPSRPEKTSSGGKKKPAATTTPPAIASLPKNSRPALFTALSTHKSAHPPTLPFSSNLVEPELTTPYEPETRGLCLRIIEGLLGCTMGTFVCELIQFRA</sequence>
<reference evidence="2" key="1">
    <citation type="journal article" date="2020" name="Stud. Mycol.">
        <title>101 Dothideomycetes genomes: a test case for predicting lifestyles and emergence of pathogens.</title>
        <authorList>
            <person name="Haridas S."/>
            <person name="Albert R."/>
            <person name="Binder M."/>
            <person name="Bloem J."/>
            <person name="Labutti K."/>
            <person name="Salamov A."/>
            <person name="Andreopoulos B."/>
            <person name="Baker S."/>
            <person name="Barry K."/>
            <person name="Bills G."/>
            <person name="Bluhm B."/>
            <person name="Cannon C."/>
            <person name="Castanera R."/>
            <person name="Culley D."/>
            <person name="Daum C."/>
            <person name="Ezra D."/>
            <person name="Gonzalez J."/>
            <person name="Henrissat B."/>
            <person name="Kuo A."/>
            <person name="Liang C."/>
            <person name="Lipzen A."/>
            <person name="Lutzoni F."/>
            <person name="Magnuson J."/>
            <person name="Mondo S."/>
            <person name="Nolan M."/>
            <person name="Ohm R."/>
            <person name="Pangilinan J."/>
            <person name="Park H.-J."/>
            <person name="Ramirez L."/>
            <person name="Alfaro M."/>
            <person name="Sun H."/>
            <person name="Tritt A."/>
            <person name="Yoshinaga Y."/>
            <person name="Zwiers L.-H."/>
            <person name="Turgeon B."/>
            <person name="Goodwin S."/>
            <person name="Spatafora J."/>
            <person name="Crous P."/>
            <person name="Grigoriev I."/>
        </authorList>
    </citation>
    <scope>NUCLEOTIDE SEQUENCE</scope>
    <source>
        <strain evidence="2">CBS 107.79</strain>
    </source>
</reference>
<dbReference type="EMBL" id="ML976783">
    <property type="protein sequence ID" value="KAF1964549.1"/>
    <property type="molecule type" value="Genomic_DNA"/>
</dbReference>
<dbReference type="AlphaFoldDB" id="A0A6A5UKP8"/>
<feature type="region of interest" description="Disordered" evidence="1">
    <location>
        <begin position="36"/>
        <end position="60"/>
    </location>
</feature>
<proteinExistence type="predicted"/>
<organism evidence="2 3">
    <name type="scientific">Bimuria novae-zelandiae CBS 107.79</name>
    <dbReference type="NCBI Taxonomy" id="1447943"/>
    <lineage>
        <taxon>Eukaryota</taxon>
        <taxon>Fungi</taxon>
        <taxon>Dikarya</taxon>
        <taxon>Ascomycota</taxon>
        <taxon>Pezizomycotina</taxon>
        <taxon>Dothideomycetes</taxon>
        <taxon>Pleosporomycetidae</taxon>
        <taxon>Pleosporales</taxon>
        <taxon>Massarineae</taxon>
        <taxon>Didymosphaeriaceae</taxon>
        <taxon>Bimuria</taxon>
    </lineage>
</organism>
<feature type="region of interest" description="Disordered" evidence="1">
    <location>
        <begin position="1"/>
        <end position="24"/>
    </location>
</feature>
<evidence type="ECO:0000256" key="1">
    <source>
        <dbReference type="SAM" id="MobiDB-lite"/>
    </source>
</evidence>
<feature type="region of interest" description="Disordered" evidence="1">
    <location>
        <begin position="118"/>
        <end position="173"/>
    </location>
</feature>
<evidence type="ECO:0000313" key="2">
    <source>
        <dbReference type="EMBL" id="KAF1964549.1"/>
    </source>
</evidence>
<accession>A0A6A5UKP8</accession>
<keyword evidence="3" id="KW-1185">Reference proteome</keyword>
<dbReference type="Proteomes" id="UP000800036">
    <property type="component" value="Unassembled WGS sequence"/>
</dbReference>
<evidence type="ECO:0000313" key="3">
    <source>
        <dbReference type="Proteomes" id="UP000800036"/>
    </source>
</evidence>
<name>A0A6A5UKP8_9PLEO</name>